<reference evidence="8 9" key="1">
    <citation type="journal article" date="2019" name="ACS Chem. Biol.">
        <title>Identification and Mobilization of a Cryptic Antibiotic Biosynthesis Gene Locus from a Human-Pathogenic Nocardia Isolate.</title>
        <authorList>
            <person name="Herisse M."/>
            <person name="Ishida K."/>
            <person name="Porter J.L."/>
            <person name="Howden B."/>
            <person name="Hertweck C."/>
            <person name="Stinear T.P."/>
            <person name="Pidot S.J."/>
        </authorList>
    </citation>
    <scope>NUCLEOTIDE SEQUENCE [LARGE SCALE GENOMIC DNA]</scope>
    <source>
        <strain evidence="8 9">AUSMDU00012717</strain>
    </source>
</reference>
<dbReference type="EMBL" id="CP046172">
    <property type="protein sequence ID" value="QIS12198.1"/>
    <property type="molecule type" value="Genomic_DNA"/>
</dbReference>
<feature type="transmembrane region" description="Helical" evidence="5">
    <location>
        <begin position="463"/>
        <end position="489"/>
    </location>
</feature>
<comment type="similarity">
    <text evidence="5">Belongs to the complex I subunit 2 family.</text>
</comment>
<feature type="transmembrane region" description="Helical" evidence="5">
    <location>
        <begin position="382"/>
        <end position="403"/>
    </location>
</feature>
<protein>
    <recommendedName>
        <fullName evidence="5">NADH-quinone oxidoreductase subunit N</fullName>
        <ecNumber evidence="5">7.1.1.-</ecNumber>
    </recommendedName>
    <alternativeName>
        <fullName evidence="5">NADH dehydrogenase I subunit N</fullName>
    </alternativeName>
    <alternativeName>
        <fullName evidence="5">NDH-1 subunit N</fullName>
    </alternativeName>
</protein>
<dbReference type="PANTHER" id="PTHR22773">
    <property type="entry name" value="NADH DEHYDROGENASE"/>
    <property type="match status" value="1"/>
</dbReference>
<evidence type="ECO:0000256" key="2">
    <source>
        <dbReference type="ARBA" id="ARBA00022692"/>
    </source>
</evidence>
<feature type="transmembrane region" description="Helical" evidence="5">
    <location>
        <begin position="259"/>
        <end position="281"/>
    </location>
</feature>
<evidence type="ECO:0000256" key="1">
    <source>
        <dbReference type="ARBA" id="ARBA00004127"/>
    </source>
</evidence>
<keyword evidence="2 5" id="KW-0812">Transmembrane</keyword>
<feature type="transmembrane region" description="Helical" evidence="5">
    <location>
        <begin position="424"/>
        <end position="443"/>
    </location>
</feature>
<keyword evidence="5" id="KW-0813">Transport</keyword>
<dbReference type="GO" id="GO:0012505">
    <property type="term" value="C:endomembrane system"/>
    <property type="evidence" value="ECO:0007669"/>
    <property type="project" value="UniProtKB-SubCell"/>
</dbReference>
<dbReference type="NCBIfam" id="NF004441">
    <property type="entry name" value="PRK05777.1-4"/>
    <property type="match status" value="1"/>
</dbReference>
<accession>A0A6G9YG77</accession>
<keyword evidence="3 5" id="KW-1133">Transmembrane helix</keyword>
<dbReference type="HAMAP" id="MF_00445">
    <property type="entry name" value="NDH1_NuoN_1"/>
    <property type="match status" value="1"/>
</dbReference>
<dbReference type="RefSeq" id="WP_167474909.1">
    <property type="nucleotide sequence ID" value="NZ_CP046172.1"/>
</dbReference>
<dbReference type="GO" id="GO:0050136">
    <property type="term" value="F:NADH dehydrogenase (quinone) (non-electrogenic) activity"/>
    <property type="evidence" value="ECO:0007669"/>
    <property type="project" value="UniProtKB-UniRule"/>
</dbReference>
<feature type="transmembrane region" description="Helical" evidence="5">
    <location>
        <begin position="88"/>
        <end position="106"/>
    </location>
</feature>
<feature type="transmembrane region" description="Helical" evidence="5">
    <location>
        <begin position="215"/>
        <end position="239"/>
    </location>
</feature>
<organism evidence="8 9">
    <name type="scientific">Nocardia arthritidis</name>
    <dbReference type="NCBI Taxonomy" id="228602"/>
    <lineage>
        <taxon>Bacteria</taxon>
        <taxon>Bacillati</taxon>
        <taxon>Actinomycetota</taxon>
        <taxon>Actinomycetes</taxon>
        <taxon>Mycobacteriales</taxon>
        <taxon>Nocardiaceae</taxon>
        <taxon>Nocardia</taxon>
    </lineage>
</organism>
<sequence length="538" mass="55370">MSGSTVLLAAAVPAPDVEYRLLSPMLIVFGAGVVAVLVEAFAPRRLRYGIQVTLSIVGLVAALVAVILLSGTSATAMAGSVAVDGVTLFLQGVILVVAVLGVFFFAERGAEPVLPVKSGPGTWSLAAARGRGVDAFTPQAASVPGSADEMAAVRAGIATTEVFPLLLLAVGGLLLFPASNDLLTMFVALEVLSLPLYLLCGLARRKRLLSQEAALKYFLLGAFSSAFFLYGVALLYGQAATVRLSGIAEAIERHPENTTLALLGLGMLAVGLLFKIGAVPFQSWVPDVYQGAPTAVTGFMAAATKIAAVGAMLRVIQVATPGLRGDWRPVLAAVAIATMVVGAVMAITQTDVKRMLAYSSIAHAGFLFTGLVAANTKGVGAILFYLLAYGLGTLGAFGVVSLVRDGSGDEATALSQWAGLGRRSPWLATVFALFLLSFAGLPLTSGFVSKFAVFAAASAGGAAYLVIIGVIASAVAAFFYIRVIVLMFFTDPPSDAPIVVSPFLTTTLVALTAAATLVLGIFPQPLLDLANKAATFVH</sequence>
<dbReference type="KEGG" id="nah:F5544_21675"/>
<keyword evidence="8" id="KW-0560">Oxidoreductase</keyword>
<dbReference type="GO" id="GO:0048038">
    <property type="term" value="F:quinone binding"/>
    <property type="evidence" value="ECO:0007669"/>
    <property type="project" value="UniProtKB-KW"/>
</dbReference>
<comment type="catalytic activity">
    <reaction evidence="5">
        <text>a quinone + NADH + 5 H(+)(in) = a quinol + NAD(+) + 4 H(+)(out)</text>
        <dbReference type="Rhea" id="RHEA:57888"/>
        <dbReference type="ChEBI" id="CHEBI:15378"/>
        <dbReference type="ChEBI" id="CHEBI:24646"/>
        <dbReference type="ChEBI" id="CHEBI:57540"/>
        <dbReference type="ChEBI" id="CHEBI:57945"/>
        <dbReference type="ChEBI" id="CHEBI:132124"/>
    </reaction>
</comment>
<feature type="transmembrane region" description="Helical" evidence="5">
    <location>
        <begin position="155"/>
        <end position="176"/>
    </location>
</feature>
<keyword evidence="5" id="KW-0874">Quinone</keyword>
<feature type="transmembrane region" description="Helical" evidence="5">
    <location>
        <begin position="182"/>
        <end position="203"/>
    </location>
</feature>
<evidence type="ECO:0000259" key="7">
    <source>
        <dbReference type="Pfam" id="PF00361"/>
    </source>
</evidence>
<dbReference type="GO" id="GO:0008137">
    <property type="term" value="F:NADH dehydrogenase (ubiquinone) activity"/>
    <property type="evidence" value="ECO:0007669"/>
    <property type="project" value="InterPro"/>
</dbReference>
<feature type="transmembrane region" description="Helical" evidence="5">
    <location>
        <begin position="355"/>
        <end position="376"/>
    </location>
</feature>
<comment type="subcellular location">
    <subcellularLocation>
        <location evidence="5">Cell membrane</location>
        <topology evidence="5">Multi-pass membrane protein</topology>
    </subcellularLocation>
    <subcellularLocation>
        <location evidence="1">Endomembrane system</location>
        <topology evidence="1">Multi-pass membrane protein</topology>
    </subcellularLocation>
    <subcellularLocation>
        <location evidence="6">Membrane</location>
        <topology evidence="6">Multi-pass membrane protein</topology>
    </subcellularLocation>
</comment>
<evidence type="ECO:0000256" key="5">
    <source>
        <dbReference type="HAMAP-Rule" id="MF_00445"/>
    </source>
</evidence>
<proteinExistence type="inferred from homology"/>
<feature type="transmembrane region" description="Helical" evidence="5">
    <location>
        <begin position="54"/>
        <end position="76"/>
    </location>
</feature>
<dbReference type="EC" id="7.1.1.-" evidence="5"/>
<dbReference type="AlphaFoldDB" id="A0A6G9YG77"/>
<evidence type="ECO:0000256" key="6">
    <source>
        <dbReference type="RuleBase" id="RU000320"/>
    </source>
</evidence>
<feature type="domain" description="NADH:quinone oxidoreductase/Mrp antiporter transmembrane" evidence="7">
    <location>
        <begin position="179"/>
        <end position="474"/>
    </location>
</feature>
<keyword evidence="5" id="KW-1278">Translocase</keyword>
<feature type="transmembrane region" description="Helical" evidence="5">
    <location>
        <begin position="293"/>
        <end position="315"/>
    </location>
</feature>
<evidence type="ECO:0000313" key="8">
    <source>
        <dbReference type="EMBL" id="QIS12198.1"/>
    </source>
</evidence>
<dbReference type="InterPro" id="IPR001750">
    <property type="entry name" value="ND/Mrp_TM"/>
</dbReference>
<dbReference type="InterPro" id="IPR010096">
    <property type="entry name" value="NADH-Q_OxRdtase_suN/2"/>
</dbReference>
<comment type="subunit">
    <text evidence="5">NDH-1 is composed of 14 different subunits. Subunits NuoA, H, J, K, L, M, N constitute the membrane sector of the complex.</text>
</comment>
<keyword evidence="5" id="KW-0520">NAD</keyword>
<keyword evidence="5" id="KW-1003">Cell membrane</keyword>
<feature type="transmembrane region" description="Helical" evidence="5">
    <location>
        <begin position="327"/>
        <end position="348"/>
    </location>
</feature>
<keyword evidence="4 5" id="KW-0472">Membrane</keyword>
<dbReference type="NCBIfam" id="TIGR01770">
    <property type="entry name" value="NDH_I_N"/>
    <property type="match status" value="1"/>
</dbReference>
<comment type="function">
    <text evidence="5">NDH-1 shuttles electrons from NADH, via FMN and iron-sulfur (Fe-S) centers, to quinones in the respiratory chain. The immediate electron acceptor for the enzyme in this species is believed to be a menaquinone. Couples the redox reaction to proton translocation (for every two electrons transferred, four hydrogen ions are translocated across the cytoplasmic membrane), and thus conserves the redox energy in a proton gradient.</text>
</comment>
<dbReference type="GO" id="GO:0005886">
    <property type="term" value="C:plasma membrane"/>
    <property type="evidence" value="ECO:0007669"/>
    <property type="project" value="UniProtKB-SubCell"/>
</dbReference>
<evidence type="ECO:0000313" key="9">
    <source>
        <dbReference type="Proteomes" id="UP000503540"/>
    </source>
</evidence>
<feature type="transmembrane region" description="Helical" evidence="5">
    <location>
        <begin position="496"/>
        <end position="522"/>
    </location>
</feature>
<dbReference type="GO" id="GO:0042773">
    <property type="term" value="P:ATP synthesis coupled electron transport"/>
    <property type="evidence" value="ECO:0007669"/>
    <property type="project" value="InterPro"/>
</dbReference>
<dbReference type="Pfam" id="PF00361">
    <property type="entry name" value="Proton_antipo_M"/>
    <property type="match status" value="1"/>
</dbReference>
<feature type="transmembrane region" description="Helical" evidence="5">
    <location>
        <begin position="21"/>
        <end position="42"/>
    </location>
</feature>
<name>A0A6G9YG77_9NOCA</name>
<evidence type="ECO:0000256" key="4">
    <source>
        <dbReference type="ARBA" id="ARBA00023136"/>
    </source>
</evidence>
<keyword evidence="9" id="KW-1185">Reference proteome</keyword>
<evidence type="ECO:0000256" key="3">
    <source>
        <dbReference type="ARBA" id="ARBA00022989"/>
    </source>
</evidence>
<dbReference type="Proteomes" id="UP000503540">
    <property type="component" value="Chromosome"/>
</dbReference>
<gene>
    <name evidence="5 8" type="primary">nuoN</name>
    <name evidence="8" type="ORF">F5544_21675</name>
</gene>